<accession>A0A016UMB1</accession>
<dbReference type="InterPro" id="IPR013785">
    <property type="entry name" value="Aldolase_TIM"/>
</dbReference>
<dbReference type="AlphaFoldDB" id="A0A016UMB1"/>
<proteinExistence type="predicted"/>
<evidence type="ECO:0000313" key="4">
    <source>
        <dbReference type="EMBL" id="EYC16026.1"/>
    </source>
</evidence>
<evidence type="ECO:0000256" key="1">
    <source>
        <dbReference type="ARBA" id="ARBA00022630"/>
    </source>
</evidence>
<keyword evidence="1" id="KW-0285">Flavoprotein</keyword>
<evidence type="ECO:0000256" key="2">
    <source>
        <dbReference type="ARBA" id="ARBA00023002"/>
    </source>
</evidence>
<keyword evidence="2" id="KW-0560">Oxidoreductase</keyword>
<keyword evidence="5" id="KW-1185">Reference proteome</keyword>
<organism evidence="4 5">
    <name type="scientific">Ancylostoma ceylanicum</name>
    <dbReference type="NCBI Taxonomy" id="53326"/>
    <lineage>
        <taxon>Eukaryota</taxon>
        <taxon>Metazoa</taxon>
        <taxon>Ecdysozoa</taxon>
        <taxon>Nematoda</taxon>
        <taxon>Chromadorea</taxon>
        <taxon>Rhabditida</taxon>
        <taxon>Rhabditina</taxon>
        <taxon>Rhabditomorpha</taxon>
        <taxon>Strongyloidea</taxon>
        <taxon>Ancylostomatidae</taxon>
        <taxon>Ancylostomatinae</taxon>
        <taxon>Ancylostoma</taxon>
    </lineage>
</organism>
<evidence type="ECO:0000313" key="5">
    <source>
        <dbReference type="Proteomes" id="UP000024635"/>
    </source>
</evidence>
<feature type="domain" description="NADH:flavin oxidoreductase/NADH oxidase N-terminal" evidence="3">
    <location>
        <begin position="4"/>
        <end position="180"/>
    </location>
</feature>
<dbReference type="PANTHER" id="PTHR43656:SF5">
    <property type="entry name" value="NADH:FLAVIN OXIDOREDUCTASE_NADH OXIDASE N-TERMINAL DOMAIN-CONTAINING PROTEIN"/>
    <property type="match status" value="1"/>
</dbReference>
<dbReference type="SUPFAM" id="SSF51395">
    <property type="entry name" value="FMN-linked oxidoreductases"/>
    <property type="match status" value="1"/>
</dbReference>
<dbReference type="Gene3D" id="3.20.20.70">
    <property type="entry name" value="Aldolase class I"/>
    <property type="match status" value="1"/>
</dbReference>
<reference evidence="5" key="1">
    <citation type="journal article" date="2015" name="Nat. Genet.">
        <title>The genome and transcriptome of the zoonotic hookworm Ancylostoma ceylanicum identify infection-specific gene families.</title>
        <authorList>
            <person name="Schwarz E.M."/>
            <person name="Hu Y."/>
            <person name="Antoshechkin I."/>
            <person name="Miller M.M."/>
            <person name="Sternberg P.W."/>
            <person name="Aroian R.V."/>
        </authorList>
    </citation>
    <scope>NUCLEOTIDE SEQUENCE</scope>
    <source>
        <strain evidence="5">HY135</strain>
    </source>
</reference>
<dbReference type="InterPro" id="IPR001155">
    <property type="entry name" value="OxRdtase_FMN_N"/>
</dbReference>
<dbReference type="GO" id="GO:0016491">
    <property type="term" value="F:oxidoreductase activity"/>
    <property type="evidence" value="ECO:0007669"/>
    <property type="project" value="UniProtKB-KW"/>
</dbReference>
<dbReference type="Proteomes" id="UP000024635">
    <property type="component" value="Unassembled WGS sequence"/>
</dbReference>
<name>A0A016UMB1_9BILA</name>
<comment type="caution">
    <text evidence="4">The sequence shown here is derived from an EMBL/GenBank/DDBJ whole genome shotgun (WGS) entry which is preliminary data.</text>
</comment>
<dbReference type="EMBL" id="JARK01001371">
    <property type="protein sequence ID" value="EYC16026.1"/>
    <property type="molecule type" value="Genomic_DNA"/>
</dbReference>
<sequence length="269" mass="29937">MFEGYDGVQLHAAHGYLLSQFMSPSTNKRTDRYGGSMENRFRVIKEIFEGIRKEIPASTGFIVGIKTNSVEFQKDGLTTEDAKTACAMMEQCGFDFVELSGGNFTRLAWAHERESTRRREAYFIELAEKIRPVFKDTVLYVTGGFRTAPAMVNAIKANATDGIGLGRPTSAEPDLPLKILTQNCMAAPDTKLDQDDFIITCFLCMVQMGQMAKQPASALKSVCDGIADLSRVEEAENFIKHAAVLQKEVAKLSEERKPFYGIVPYTNLF</sequence>
<dbReference type="Pfam" id="PF00724">
    <property type="entry name" value="Oxidored_FMN"/>
    <property type="match status" value="1"/>
</dbReference>
<dbReference type="InterPro" id="IPR051799">
    <property type="entry name" value="NADH_flavin_oxidoreductase"/>
</dbReference>
<dbReference type="OrthoDB" id="1663137at2759"/>
<protein>
    <recommendedName>
        <fullName evidence="3">NADH:flavin oxidoreductase/NADH oxidase N-terminal domain-containing protein</fullName>
    </recommendedName>
</protein>
<dbReference type="GO" id="GO:0010181">
    <property type="term" value="F:FMN binding"/>
    <property type="evidence" value="ECO:0007669"/>
    <property type="project" value="InterPro"/>
</dbReference>
<gene>
    <name evidence="4" type="primary">Acey_s0035.g3102</name>
    <name evidence="4" type="ORF">Y032_0035g3102</name>
</gene>
<dbReference type="PANTHER" id="PTHR43656">
    <property type="entry name" value="BINDING OXIDOREDUCTASE, PUTATIVE (AFU_ORTHOLOGUE AFUA_2G08260)-RELATED"/>
    <property type="match status" value="1"/>
</dbReference>
<evidence type="ECO:0000259" key="3">
    <source>
        <dbReference type="Pfam" id="PF00724"/>
    </source>
</evidence>